<dbReference type="EMBL" id="CAIT01000004">
    <property type="protein sequence ID" value="CCH51259.1"/>
    <property type="molecule type" value="Genomic_DNA"/>
</dbReference>
<protein>
    <submittedName>
        <fullName evidence="2">Uncharacterized protein</fullName>
    </submittedName>
</protein>
<feature type="region of interest" description="Disordered" evidence="1">
    <location>
        <begin position="24"/>
        <end position="109"/>
    </location>
</feature>
<dbReference type="Proteomes" id="UP000009309">
    <property type="component" value="Unassembled WGS sequence"/>
</dbReference>
<reference evidence="2 3" key="1">
    <citation type="journal article" date="2012" name="J. Bacteriol.">
        <title>Genome Sequence of the Filamentous Bacterium Fibrisoma limi BUZ 3T.</title>
        <authorList>
            <person name="Filippini M."/>
            <person name="Qi W."/>
            <person name="Jaenicke S."/>
            <person name="Goesmann A."/>
            <person name="Smits T.H."/>
            <person name="Bagheri H.C."/>
        </authorList>
    </citation>
    <scope>NUCLEOTIDE SEQUENCE [LARGE SCALE GENOMIC DNA]</scope>
    <source>
        <strain evidence="3">BUZ 3T</strain>
    </source>
</reference>
<keyword evidence="3" id="KW-1185">Reference proteome</keyword>
<sequence length="109" mass="12321">MRLKSETIAFLACYNSTQQLDNNVMANNKTVDQPGSNDKQPNSDRRRRVNARDTSGNQPNMEQTRSNHDKTVQRPEEDHVNDKTKTELMEERGGHGHSGHSSSRNGSRS</sequence>
<feature type="compositionally biased region" description="Polar residues" evidence="1">
    <location>
        <begin position="52"/>
        <end position="64"/>
    </location>
</feature>
<dbReference type="eggNOG" id="ENOG50335YF">
    <property type="taxonomic scope" value="Bacteria"/>
</dbReference>
<proteinExistence type="predicted"/>
<dbReference type="STRING" id="1185876.BN8_00176"/>
<feature type="compositionally biased region" description="Polar residues" evidence="1">
    <location>
        <begin position="24"/>
        <end position="40"/>
    </location>
</feature>
<comment type="caution">
    <text evidence="2">The sequence shown here is derived from an EMBL/GenBank/DDBJ whole genome shotgun (WGS) entry which is preliminary data.</text>
</comment>
<dbReference type="AlphaFoldDB" id="I2GBI5"/>
<organism evidence="2 3">
    <name type="scientific">Fibrisoma limi BUZ 3</name>
    <dbReference type="NCBI Taxonomy" id="1185876"/>
    <lineage>
        <taxon>Bacteria</taxon>
        <taxon>Pseudomonadati</taxon>
        <taxon>Bacteroidota</taxon>
        <taxon>Cytophagia</taxon>
        <taxon>Cytophagales</taxon>
        <taxon>Spirosomataceae</taxon>
        <taxon>Fibrisoma</taxon>
    </lineage>
</organism>
<evidence type="ECO:0000313" key="2">
    <source>
        <dbReference type="EMBL" id="CCH51259.1"/>
    </source>
</evidence>
<name>I2GBI5_9BACT</name>
<evidence type="ECO:0000313" key="3">
    <source>
        <dbReference type="Proteomes" id="UP000009309"/>
    </source>
</evidence>
<gene>
    <name evidence="2" type="ORF">BN8_00176</name>
</gene>
<accession>I2GBI5</accession>
<feature type="compositionally biased region" description="Basic and acidic residues" evidence="1">
    <location>
        <begin position="65"/>
        <end position="94"/>
    </location>
</feature>
<evidence type="ECO:0000256" key="1">
    <source>
        <dbReference type="SAM" id="MobiDB-lite"/>
    </source>
</evidence>
<feature type="compositionally biased region" description="Low complexity" evidence="1">
    <location>
        <begin position="99"/>
        <end position="109"/>
    </location>
</feature>